<keyword evidence="1" id="KW-0472">Membrane</keyword>
<protein>
    <submittedName>
        <fullName evidence="2">Uncharacterized protein</fullName>
    </submittedName>
</protein>
<comment type="caution">
    <text evidence="2">The sequence shown here is derived from an EMBL/GenBank/DDBJ whole genome shotgun (WGS) entry which is preliminary data.</text>
</comment>
<keyword evidence="1" id="KW-1133">Transmembrane helix</keyword>
<name>F0F4F5_9BACT</name>
<dbReference type="AlphaFoldDB" id="F0F4F5"/>
<evidence type="ECO:0000313" key="2">
    <source>
        <dbReference type="EMBL" id="EGC21113.1"/>
    </source>
</evidence>
<evidence type="ECO:0000256" key="1">
    <source>
        <dbReference type="SAM" id="Phobius"/>
    </source>
</evidence>
<keyword evidence="1" id="KW-0812">Transmembrane</keyword>
<dbReference type="HOGENOM" id="CLU_2975525_0_0_10"/>
<reference evidence="2 3" key="1">
    <citation type="submission" date="2011-01" db="EMBL/GenBank/DDBJ databases">
        <authorList>
            <person name="Muzny D."/>
            <person name="Qin X."/>
            <person name="Deng J."/>
            <person name="Jiang H."/>
            <person name="Liu Y."/>
            <person name="Qu J."/>
            <person name="Song X.-Z."/>
            <person name="Zhang L."/>
            <person name="Thornton R."/>
            <person name="Coyle M."/>
            <person name="Francisco L."/>
            <person name="Jackson L."/>
            <person name="Javaid M."/>
            <person name="Korchina V."/>
            <person name="Kovar C."/>
            <person name="Mata R."/>
            <person name="Mathew T."/>
            <person name="Ngo R."/>
            <person name="Nguyen L."/>
            <person name="Nguyen N."/>
            <person name="Okwuonu G."/>
            <person name="Ongeri F."/>
            <person name="Pham C."/>
            <person name="Simmons D."/>
            <person name="Wilczek-Boney K."/>
            <person name="Hale W."/>
            <person name="Jakkamsetti A."/>
            <person name="Pham P."/>
            <person name="Ruth R."/>
            <person name="San Lucas F."/>
            <person name="Warren J."/>
            <person name="Zhang J."/>
            <person name="Zhao Z."/>
            <person name="Zhou C."/>
            <person name="Zhu D."/>
            <person name="Lee S."/>
            <person name="Bess C."/>
            <person name="Blankenburg K."/>
            <person name="Forbes L."/>
            <person name="Fu Q."/>
            <person name="Gubbala S."/>
            <person name="Hirani K."/>
            <person name="Jayaseelan J.C."/>
            <person name="Lara F."/>
            <person name="Munidasa M."/>
            <person name="Palculict T."/>
            <person name="Patil S."/>
            <person name="Pu L.-L."/>
            <person name="Saada N."/>
            <person name="Tang L."/>
            <person name="Weissenberger G."/>
            <person name="Zhu Y."/>
            <person name="Hemphill L."/>
            <person name="Shang Y."/>
            <person name="Youmans B."/>
            <person name="Ayvaz T."/>
            <person name="Ross M."/>
            <person name="Santibanez J."/>
            <person name="Aqrawi P."/>
            <person name="Gross S."/>
            <person name="Joshi V."/>
            <person name="Fowler G."/>
            <person name="Nazareth L."/>
            <person name="Reid J."/>
            <person name="Worley K."/>
            <person name="Petrosino J."/>
            <person name="Highlander S."/>
            <person name="Gibbs R."/>
        </authorList>
    </citation>
    <scope>NUCLEOTIDE SEQUENCE [LARGE SCALE GENOMIC DNA]</scope>
    <source>
        <strain evidence="2 3">DSM 16608</strain>
    </source>
</reference>
<dbReference type="Proteomes" id="UP000005697">
    <property type="component" value="Unassembled WGS sequence"/>
</dbReference>
<dbReference type="EMBL" id="AEWX01000004">
    <property type="protein sequence ID" value="EGC21113.1"/>
    <property type="molecule type" value="Genomic_DNA"/>
</dbReference>
<evidence type="ECO:0000313" key="3">
    <source>
        <dbReference type="Proteomes" id="UP000005697"/>
    </source>
</evidence>
<accession>F0F4F5</accession>
<proteinExistence type="predicted"/>
<feature type="transmembrane region" description="Helical" evidence="1">
    <location>
        <begin position="38"/>
        <end position="56"/>
    </location>
</feature>
<gene>
    <name evidence="2" type="ORF">HMPREF9141_0471</name>
</gene>
<dbReference type="STRING" id="888743.HMPREF9141_0471"/>
<organism evidence="2 3">
    <name type="scientific">Prevotella multiformis DSM 16608</name>
    <dbReference type="NCBI Taxonomy" id="888743"/>
    <lineage>
        <taxon>Bacteria</taxon>
        <taxon>Pseudomonadati</taxon>
        <taxon>Bacteroidota</taxon>
        <taxon>Bacteroidia</taxon>
        <taxon>Bacteroidales</taxon>
        <taxon>Prevotellaceae</taxon>
        <taxon>Prevotella</taxon>
    </lineage>
</organism>
<keyword evidence="3" id="KW-1185">Reference proteome</keyword>
<sequence length="58" mass="6724">MSYFIVVFIVDVRVAGSKGSLPLRAAKLLNLFELTKETVFFTSVIYVFFYIFRNFAPH</sequence>